<feature type="domain" description="HTH hxlR-type" evidence="4">
    <location>
        <begin position="10"/>
        <end position="108"/>
    </location>
</feature>
<dbReference type="Pfam" id="PF01638">
    <property type="entry name" value="HxlR"/>
    <property type="match status" value="1"/>
</dbReference>
<proteinExistence type="predicted"/>
<dbReference type="InterPro" id="IPR029229">
    <property type="entry name" value="Alkyl_sulf_C"/>
</dbReference>
<dbReference type="InterPro" id="IPR036390">
    <property type="entry name" value="WH_DNA-bd_sf"/>
</dbReference>
<protein>
    <submittedName>
        <fullName evidence="5">Winged helix-turn-helix transcriptional regulator</fullName>
    </submittedName>
</protein>
<dbReference type="InterPro" id="IPR036527">
    <property type="entry name" value="SCP2_sterol-bd_dom_sf"/>
</dbReference>
<evidence type="ECO:0000256" key="3">
    <source>
        <dbReference type="ARBA" id="ARBA00023163"/>
    </source>
</evidence>
<name>A0ABV8DQ00_9NOCA</name>
<dbReference type="PROSITE" id="PS51118">
    <property type="entry name" value="HTH_HXLR"/>
    <property type="match status" value="1"/>
</dbReference>
<keyword evidence="2" id="KW-0238">DNA-binding</keyword>
<gene>
    <name evidence="5" type="ORF">ACFO0B_06985</name>
</gene>
<sequence>MTRRSYNQYCGLSRTLDLVGERWTLLIVRELMSGAKRYSDLASALDGIGTSVLAARMRQLDQDGLVTRARLPPPAAAQVYELSSAGRELAAAMVPLALWGLAHRLDEPRHPHETYRAEWALVFLAATLDPAALTGLRLVIQFHIDGSSAHLTLDDGTAAVTPGAAGRADATVTTDLRTLAELVTRPIDRAALADRVRLTGPPEVLATVLDLLPATVLPA</sequence>
<evidence type="ECO:0000259" key="4">
    <source>
        <dbReference type="PROSITE" id="PS51118"/>
    </source>
</evidence>
<organism evidence="5 6">
    <name type="scientific">Nocardia jiangsuensis</name>
    <dbReference type="NCBI Taxonomy" id="1691563"/>
    <lineage>
        <taxon>Bacteria</taxon>
        <taxon>Bacillati</taxon>
        <taxon>Actinomycetota</taxon>
        <taxon>Actinomycetes</taxon>
        <taxon>Mycobacteriales</taxon>
        <taxon>Nocardiaceae</taxon>
        <taxon>Nocardia</taxon>
    </lineage>
</organism>
<comment type="caution">
    <text evidence="5">The sequence shown here is derived from an EMBL/GenBank/DDBJ whole genome shotgun (WGS) entry which is preliminary data.</text>
</comment>
<dbReference type="SUPFAM" id="SSF55718">
    <property type="entry name" value="SCP-like"/>
    <property type="match status" value="1"/>
</dbReference>
<dbReference type="Gene3D" id="1.10.10.10">
    <property type="entry name" value="Winged helix-like DNA-binding domain superfamily/Winged helix DNA-binding domain"/>
    <property type="match status" value="1"/>
</dbReference>
<dbReference type="PANTHER" id="PTHR33204:SF18">
    <property type="entry name" value="TRANSCRIPTIONAL REGULATORY PROTEIN"/>
    <property type="match status" value="1"/>
</dbReference>
<keyword evidence="6" id="KW-1185">Reference proteome</keyword>
<dbReference type="Proteomes" id="UP001595696">
    <property type="component" value="Unassembled WGS sequence"/>
</dbReference>
<dbReference type="Pfam" id="PF14864">
    <property type="entry name" value="Alkyl_sulf_C"/>
    <property type="match status" value="1"/>
</dbReference>
<dbReference type="InterPro" id="IPR036388">
    <property type="entry name" value="WH-like_DNA-bd_sf"/>
</dbReference>
<evidence type="ECO:0000313" key="5">
    <source>
        <dbReference type="EMBL" id="MFC3961729.1"/>
    </source>
</evidence>
<keyword evidence="1" id="KW-0805">Transcription regulation</keyword>
<dbReference type="RefSeq" id="WP_378611484.1">
    <property type="nucleotide sequence ID" value="NZ_JBHSAX010000006.1"/>
</dbReference>
<evidence type="ECO:0000313" key="6">
    <source>
        <dbReference type="Proteomes" id="UP001595696"/>
    </source>
</evidence>
<dbReference type="InterPro" id="IPR002577">
    <property type="entry name" value="HTH_HxlR"/>
</dbReference>
<dbReference type="SUPFAM" id="SSF46785">
    <property type="entry name" value="Winged helix' DNA-binding domain"/>
    <property type="match status" value="1"/>
</dbReference>
<accession>A0ABV8DQ00</accession>
<keyword evidence="3" id="KW-0804">Transcription</keyword>
<evidence type="ECO:0000256" key="1">
    <source>
        <dbReference type="ARBA" id="ARBA00023015"/>
    </source>
</evidence>
<dbReference type="EMBL" id="JBHSAX010000006">
    <property type="protein sequence ID" value="MFC3961729.1"/>
    <property type="molecule type" value="Genomic_DNA"/>
</dbReference>
<dbReference type="PANTHER" id="PTHR33204">
    <property type="entry name" value="TRANSCRIPTIONAL REGULATOR, MARR FAMILY"/>
    <property type="match status" value="1"/>
</dbReference>
<dbReference type="Gene3D" id="3.30.1050.10">
    <property type="entry name" value="SCP2 sterol-binding domain"/>
    <property type="match status" value="1"/>
</dbReference>
<reference evidence="6" key="1">
    <citation type="journal article" date="2019" name="Int. J. Syst. Evol. Microbiol.">
        <title>The Global Catalogue of Microorganisms (GCM) 10K type strain sequencing project: providing services to taxonomists for standard genome sequencing and annotation.</title>
        <authorList>
            <consortium name="The Broad Institute Genomics Platform"/>
            <consortium name="The Broad Institute Genome Sequencing Center for Infectious Disease"/>
            <person name="Wu L."/>
            <person name="Ma J."/>
        </authorList>
    </citation>
    <scope>NUCLEOTIDE SEQUENCE [LARGE SCALE GENOMIC DNA]</scope>
    <source>
        <strain evidence="6">CGMCC 4.7330</strain>
    </source>
</reference>
<evidence type="ECO:0000256" key="2">
    <source>
        <dbReference type="ARBA" id="ARBA00023125"/>
    </source>
</evidence>